<dbReference type="EMBL" id="GGEC01072710">
    <property type="protein sequence ID" value="MBX53194.1"/>
    <property type="molecule type" value="Transcribed_RNA"/>
</dbReference>
<reference evidence="1" key="1">
    <citation type="submission" date="2018-02" db="EMBL/GenBank/DDBJ databases">
        <title>Rhizophora mucronata_Transcriptome.</title>
        <authorList>
            <person name="Meera S.P."/>
            <person name="Sreeshan A."/>
            <person name="Augustine A."/>
        </authorList>
    </citation>
    <scope>NUCLEOTIDE SEQUENCE</scope>
    <source>
        <tissue evidence="1">Leaf</tissue>
    </source>
</reference>
<organism evidence="1">
    <name type="scientific">Rhizophora mucronata</name>
    <name type="common">Asiatic mangrove</name>
    <dbReference type="NCBI Taxonomy" id="61149"/>
    <lineage>
        <taxon>Eukaryota</taxon>
        <taxon>Viridiplantae</taxon>
        <taxon>Streptophyta</taxon>
        <taxon>Embryophyta</taxon>
        <taxon>Tracheophyta</taxon>
        <taxon>Spermatophyta</taxon>
        <taxon>Magnoliopsida</taxon>
        <taxon>eudicotyledons</taxon>
        <taxon>Gunneridae</taxon>
        <taxon>Pentapetalae</taxon>
        <taxon>rosids</taxon>
        <taxon>fabids</taxon>
        <taxon>Malpighiales</taxon>
        <taxon>Rhizophoraceae</taxon>
        <taxon>Rhizophora</taxon>
    </lineage>
</organism>
<proteinExistence type="predicted"/>
<accession>A0A2P2PEQ4</accession>
<evidence type="ECO:0000313" key="1">
    <source>
        <dbReference type="EMBL" id="MBX53194.1"/>
    </source>
</evidence>
<protein>
    <submittedName>
        <fullName evidence="1">Uncharacterized protein</fullName>
    </submittedName>
</protein>
<name>A0A2P2PEQ4_RHIMU</name>
<sequence>MSICSSLFQTYLQ</sequence>